<organism evidence="1 2">
    <name type="scientific">Globodera rostochiensis</name>
    <name type="common">Golden nematode worm</name>
    <name type="synonym">Heterodera rostochiensis</name>
    <dbReference type="NCBI Taxonomy" id="31243"/>
    <lineage>
        <taxon>Eukaryota</taxon>
        <taxon>Metazoa</taxon>
        <taxon>Ecdysozoa</taxon>
        <taxon>Nematoda</taxon>
        <taxon>Chromadorea</taxon>
        <taxon>Rhabditida</taxon>
        <taxon>Tylenchina</taxon>
        <taxon>Tylenchomorpha</taxon>
        <taxon>Tylenchoidea</taxon>
        <taxon>Heteroderidae</taxon>
        <taxon>Heteroderinae</taxon>
        <taxon>Globodera</taxon>
    </lineage>
</organism>
<reference evidence="2" key="1">
    <citation type="submission" date="2022-11" db="UniProtKB">
        <authorList>
            <consortium name="WormBaseParasite"/>
        </authorList>
    </citation>
    <scope>IDENTIFICATION</scope>
</reference>
<name>A0A914HMT3_GLORO</name>
<evidence type="ECO:0000313" key="1">
    <source>
        <dbReference type="Proteomes" id="UP000887572"/>
    </source>
</evidence>
<dbReference type="AlphaFoldDB" id="A0A914HMT3"/>
<sequence length="266" mass="30102">MFSQQKSILIILQTKSLAMSAIDKHNANRCNQIEEIPQANDLMEERTKMLDKLSNFKTITREDVSKLFDTISAYWDASVDGPTEFLKSLDAYKTDGRLMKAMEIEKDKAKNKKEIAKFDKSICSKLCKKIAEDVDESVLELINEAYQNLEIMRILATPEKQKEYVEHFQMYYYKKEDLEKQLSHAKDKAAEMPKSCAATEKACKAAVCCSFCLPISLATLAVGCAISLPIDAVNGIRAVTNAVKQKIIRKNLQSVKKNINDISTKR</sequence>
<proteinExistence type="predicted"/>
<dbReference type="Proteomes" id="UP000887572">
    <property type="component" value="Unplaced"/>
</dbReference>
<protein>
    <submittedName>
        <fullName evidence="2">Uncharacterized protein</fullName>
    </submittedName>
</protein>
<dbReference type="WBParaSite" id="Gr19_v10_g2230.t1">
    <property type="protein sequence ID" value="Gr19_v10_g2230.t1"/>
    <property type="gene ID" value="Gr19_v10_g2230"/>
</dbReference>
<evidence type="ECO:0000313" key="2">
    <source>
        <dbReference type="WBParaSite" id="Gr19_v10_g2230.t1"/>
    </source>
</evidence>
<accession>A0A914HMT3</accession>
<keyword evidence="1" id="KW-1185">Reference proteome</keyword>